<organism evidence="1 2">
    <name type="scientific">Boletus reticuloceps</name>
    <dbReference type="NCBI Taxonomy" id="495285"/>
    <lineage>
        <taxon>Eukaryota</taxon>
        <taxon>Fungi</taxon>
        <taxon>Dikarya</taxon>
        <taxon>Basidiomycota</taxon>
        <taxon>Agaricomycotina</taxon>
        <taxon>Agaricomycetes</taxon>
        <taxon>Agaricomycetidae</taxon>
        <taxon>Boletales</taxon>
        <taxon>Boletineae</taxon>
        <taxon>Boletaceae</taxon>
        <taxon>Boletoideae</taxon>
        <taxon>Boletus</taxon>
    </lineage>
</organism>
<dbReference type="EMBL" id="JAGFBS010000011">
    <property type="protein sequence ID" value="KAG6376675.1"/>
    <property type="molecule type" value="Genomic_DNA"/>
</dbReference>
<sequence length="90" mass="10052">MDSEILCGIKSPQGSFDLPHCTSETNNIKMLGFSLFAFNADDCLEDHPAAYFLQQLCKQGQLCMRQRDKERWNTSMSSGCSLSAKLGLKL</sequence>
<dbReference type="Proteomes" id="UP000683000">
    <property type="component" value="Unassembled WGS sequence"/>
</dbReference>
<dbReference type="OrthoDB" id="10492701at2759"/>
<protein>
    <submittedName>
        <fullName evidence="1">Uncharacterized protein</fullName>
    </submittedName>
</protein>
<keyword evidence="2" id="KW-1185">Reference proteome</keyword>
<accession>A0A8I2YQM0</accession>
<evidence type="ECO:0000313" key="1">
    <source>
        <dbReference type="EMBL" id="KAG6376675.1"/>
    </source>
</evidence>
<evidence type="ECO:0000313" key="2">
    <source>
        <dbReference type="Proteomes" id="UP000683000"/>
    </source>
</evidence>
<proteinExistence type="predicted"/>
<dbReference type="AlphaFoldDB" id="A0A8I2YQM0"/>
<name>A0A8I2YQM0_9AGAM</name>
<gene>
    <name evidence="1" type="ORF">JVT61DRAFT_1680</name>
</gene>
<reference evidence="1" key="1">
    <citation type="submission" date="2021-03" db="EMBL/GenBank/DDBJ databases">
        <title>Evolutionary innovations through gain and loss of genes in the ectomycorrhizal Boletales.</title>
        <authorList>
            <person name="Wu G."/>
            <person name="Miyauchi S."/>
            <person name="Morin E."/>
            <person name="Yang Z.-L."/>
            <person name="Xu J."/>
            <person name="Martin F.M."/>
        </authorList>
    </citation>
    <scope>NUCLEOTIDE SEQUENCE</scope>
    <source>
        <strain evidence="1">BR01</strain>
    </source>
</reference>
<comment type="caution">
    <text evidence="1">The sequence shown here is derived from an EMBL/GenBank/DDBJ whole genome shotgun (WGS) entry which is preliminary data.</text>
</comment>